<organism evidence="1 2">
    <name type="scientific">Pedobacter frigiditerrae</name>
    <dbReference type="NCBI Taxonomy" id="2530452"/>
    <lineage>
        <taxon>Bacteria</taxon>
        <taxon>Pseudomonadati</taxon>
        <taxon>Bacteroidota</taxon>
        <taxon>Sphingobacteriia</taxon>
        <taxon>Sphingobacteriales</taxon>
        <taxon>Sphingobacteriaceae</taxon>
        <taxon>Pedobacter</taxon>
    </lineage>
</organism>
<proteinExistence type="predicted"/>
<accession>A0A4R0MRA0</accession>
<protein>
    <recommendedName>
        <fullName evidence="3">DUF1579 domain-containing protein</fullName>
    </recommendedName>
</protein>
<dbReference type="EMBL" id="SJSK01000004">
    <property type="protein sequence ID" value="TCC89425.1"/>
    <property type="molecule type" value="Genomic_DNA"/>
</dbReference>
<dbReference type="Proteomes" id="UP000292884">
    <property type="component" value="Unassembled WGS sequence"/>
</dbReference>
<dbReference type="RefSeq" id="WP_131554412.1">
    <property type="nucleotide sequence ID" value="NZ_SJSK01000004.1"/>
</dbReference>
<comment type="caution">
    <text evidence="1">The sequence shown here is derived from an EMBL/GenBank/DDBJ whole genome shotgun (WGS) entry which is preliminary data.</text>
</comment>
<sequence length="182" mass="21323">MENSEMTSPLPLLSFKPDGELDIKPSTTSSKTDFDFFEGKWNLHNKKLKTRFNNCNEWVEFLSTQEMYKILNGIGNIDNFLVDFDGEKFEGMTVRLFNPKTKLWSIYWADSNNGILDPPVVGSFESNVGHFFAKDIFEGKEIIMAFRWDARDLNNPIWSQACSLDKGNNWEWNWYMFMSRIN</sequence>
<evidence type="ECO:0000313" key="1">
    <source>
        <dbReference type="EMBL" id="TCC89425.1"/>
    </source>
</evidence>
<reference evidence="1 2" key="1">
    <citation type="submission" date="2019-02" db="EMBL/GenBank/DDBJ databases">
        <title>Pedobacter sp. RP-1-13 sp. nov., isolated from Arctic soil.</title>
        <authorList>
            <person name="Dahal R.H."/>
        </authorList>
    </citation>
    <scope>NUCLEOTIDE SEQUENCE [LARGE SCALE GENOMIC DNA]</scope>
    <source>
        <strain evidence="1 2">RP-1-13</strain>
    </source>
</reference>
<keyword evidence="2" id="KW-1185">Reference proteome</keyword>
<dbReference type="AlphaFoldDB" id="A0A4R0MRA0"/>
<name>A0A4R0MRA0_9SPHI</name>
<dbReference type="OrthoDB" id="9814791at2"/>
<gene>
    <name evidence="1" type="ORF">EZ428_17175</name>
</gene>
<evidence type="ECO:0000313" key="2">
    <source>
        <dbReference type="Proteomes" id="UP000292884"/>
    </source>
</evidence>
<evidence type="ECO:0008006" key="3">
    <source>
        <dbReference type="Google" id="ProtNLM"/>
    </source>
</evidence>